<evidence type="ECO:0000313" key="2">
    <source>
        <dbReference type="EMBL" id="MBS7812079.1"/>
    </source>
</evidence>
<accession>A0ABS5QET6</accession>
<dbReference type="RefSeq" id="WP_213670715.1">
    <property type="nucleotide sequence ID" value="NZ_JAHCDA010000002.1"/>
</dbReference>
<sequence length="80" mass="8534">MIPLLLVFASSPALAQSGLCSAIPDREARLECLGRPPERAPVPVPPAAALRECTRAIPCHDSAGAYYTGRSGGKRYIRSR</sequence>
<feature type="chain" id="PRO_5045953848" evidence="1">
    <location>
        <begin position="16"/>
        <end position="80"/>
    </location>
</feature>
<keyword evidence="1" id="KW-0732">Signal</keyword>
<name>A0ABS5QET6_9PROT</name>
<proteinExistence type="predicted"/>
<keyword evidence="3" id="KW-1185">Reference proteome</keyword>
<feature type="signal peptide" evidence="1">
    <location>
        <begin position="1"/>
        <end position="15"/>
    </location>
</feature>
<evidence type="ECO:0000256" key="1">
    <source>
        <dbReference type="SAM" id="SignalP"/>
    </source>
</evidence>
<protein>
    <submittedName>
        <fullName evidence="2">Uncharacterized protein</fullName>
    </submittedName>
</protein>
<organism evidence="2 3">
    <name type="scientific">Roseococcus pinisoli</name>
    <dbReference type="NCBI Taxonomy" id="2835040"/>
    <lineage>
        <taxon>Bacteria</taxon>
        <taxon>Pseudomonadati</taxon>
        <taxon>Pseudomonadota</taxon>
        <taxon>Alphaproteobacteria</taxon>
        <taxon>Acetobacterales</taxon>
        <taxon>Roseomonadaceae</taxon>
        <taxon>Roseococcus</taxon>
    </lineage>
</organism>
<dbReference type="EMBL" id="JAHCDA010000002">
    <property type="protein sequence ID" value="MBS7812079.1"/>
    <property type="molecule type" value="Genomic_DNA"/>
</dbReference>
<evidence type="ECO:0000313" key="3">
    <source>
        <dbReference type="Proteomes" id="UP000766336"/>
    </source>
</evidence>
<reference evidence="2 3" key="1">
    <citation type="submission" date="2021-05" db="EMBL/GenBank/DDBJ databases">
        <title>Roseococcus sp. XZZS9, whole genome shotgun sequencing project.</title>
        <authorList>
            <person name="Zhao G."/>
            <person name="Shen L."/>
        </authorList>
    </citation>
    <scope>NUCLEOTIDE SEQUENCE [LARGE SCALE GENOMIC DNA]</scope>
    <source>
        <strain evidence="2 3">XZZS9</strain>
    </source>
</reference>
<gene>
    <name evidence="2" type="ORF">KHU32_14095</name>
</gene>
<dbReference type="Proteomes" id="UP000766336">
    <property type="component" value="Unassembled WGS sequence"/>
</dbReference>
<comment type="caution">
    <text evidence="2">The sequence shown here is derived from an EMBL/GenBank/DDBJ whole genome shotgun (WGS) entry which is preliminary data.</text>
</comment>